<reference evidence="1" key="2">
    <citation type="journal article" date="2015" name="Fish Shellfish Immunol.">
        <title>Early steps in the European eel (Anguilla anguilla)-Vibrio vulnificus interaction in the gills: Role of the RtxA13 toxin.</title>
        <authorList>
            <person name="Callol A."/>
            <person name="Pajuelo D."/>
            <person name="Ebbesson L."/>
            <person name="Teles M."/>
            <person name="MacKenzie S."/>
            <person name="Amaro C."/>
        </authorList>
    </citation>
    <scope>NUCLEOTIDE SEQUENCE</scope>
</reference>
<evidence type="ECO:0000313" key="1">
    <source>
        <dbReference type="EMBL" id="JAH71310.1"/>
    </source>
</evidence>
<reference evidence="1" key="1">
    <citation type="submission" date="2014-11" db="EMBL/GenBank/DDBJ databases">
        <authorList>
            <person name="Amaro Gonzalez C."/>
        </authorList>
    </citation>
    <scope>NUCLEOTIDE SEQUENCE</scope>
</reference>
<dbReference type="AlphaFoldDB" id="A0A0E9V1L2"/>
<dbReference type="EMBL" id="GBXM01037267">
    <property type="protein sequence ID" value="JAH71310.1"/>
    <property type="molecule type" value="Transcribed_RNA"/>
</dbReference>
<name>A0A0E9V1L2_ANGAN</name>
<proteinExistence type="predicted"/>
<accession>A0A0E9V1L2</accession>
<organism evidence="1">
    <name type="scientific">Anguilla anguilla</name>
    <name type="common">European freshwater eel</name>
    <name type="synonym">Muraena anguilla</name>
    <dbReference type="NCBI Taxonomy" id="7936"/>
    <lineage>
        <taxon>Eukaryota</taxon>
        <taxon>Metazoa</taxon>
        <taxon>Chordata</taxon>
        <taxon>Craniata</taxon>
        <taxon>Vertebrata</taxon>
        <taxon>Euteleostomi</taxon>
        <taxon>Actinopterygii</taxon>
        <taxon>Neopterygii</taxon>
        <taxon>Teleostei</taxon>
        <taxon>Anguilliformes</taxon>
        <taxon>Anguillidae</taxon>
        <taxon>Anguilla</taxon>
    </lineage>
</organism>
<protein>
    <submittedName>
        <fullName evidence="1">Uncharacterized protein</fullName>
    </submittedName>
</protein>
<sequence>MVAVIRARRHREQGKTD</sequence>